<dbReference type="InterPro" id="IPR050397">
    <property type="entry name" value="Env_Response_Regulators"/>
</dbReference>
<dbReference type="GO" id="GO:0003677">
    <property type="term" value="F:DNA binding"/>
    <property type="evidence" value="ECO:0007669"/>
    <property type="project" value="UniProtKB-KW"/>
</dbReference>
<dbReference type="PANTHER" id="PTHR24567:SF75">
    <property type="entry name" value="FUMARATE AND NITRATE REDUCTION REGULATORY PROTEIN"/>
    <property type="match status" value="1"/>
</dbReference>
<dbReference type="KEGG" id="lum:CNR27_07175"/>
<dbReference type="InterPro" id="IPR036390">
    <property type="entry name" value="WH_DNA-bd_sf"/>
</dbReference>
<sequence length="256" mass="27328">MHIKARTRTSPDTAGPARHSAAGTPKRAAHSGCAGCLARPLAVCASIPATETQALEAVAGEVLLPAGATLAHEGDARREVYTVTRGMLRRVRLLPDGRRLVAGFLMVGDFIGFSGAPHYRHTLEAVTDCVLCVFPMQSMRSLCQRYPDLESGLLAQACSELDATRGSLMLLARLGPSERLAGFLVELAERQRRRGAPAGQVDLPMTRADIADHLGLTIETVSRSFTKLRQSGAVAFTDPHRIDLVDVPALRASAGL</sequence>
<dbReference type="PANTHER" id="PTHR24567">
    <property type="entry name" value="CRP FAMILY TRANSCRIPTIONAL REGULATORY PROTEIN"/>
    <property type="match status" value="1"/>
</dbReference>
<reference evidence="17" key="1">
    <citation type="submission" date="2017-09" db="EMBL/GenBank/DDBJ databases">
        <title>Luteimonas liuhanmingii sp.nov., isolated from the intestinal contents of Tibetan Plateau Pika in Yushu, Qinghai Province, China.</title>
        <authorList>
            <person name="Gui Z."/>
        </authorList>
    </citation>
    <scope>NUCLEOTIDE SEQUENCE [LARGE SCALE GENOMIC DNA]</scope>
    <source>
        <strain evidence="17">100111</strain>
    </source>
</reference>
<organism evidence="16 17">
    <name type="scientific">Luteimonas chenhongjianii</name>
    <dbReference type="NCBI Taxonomy" id="2006110"/>
    <lineage>
        <taxon>Bacteria</taxon>
        <taxon>Pseudomonadati</taxon>
        <taxon>Pseudomonadota</taxon>
        <taxon>Gammaproteobacteria</taxon>
        <taxon>Lysobacterales</taxon>
        <taxon>Lysobacteraceae</taxon>
        <taxon>Luteimonas</taxon>
    </lineage>
</organism>
<dbReference type="InterPro" id="IPR036388">
    <property type="entry name" value="WH-like_DNA-bd_sf"/>
</dbReference>
<evidence type="ECO:0000313" key="17">
    <source>
        <dbReference type="Proteomes" id="UP000218968"/>
    </source>
</evidence>
<dbReference type="Gene3D" id="1.10.10.10">
    <property type="entry name" value="Winged helix-like DNA-binding domain superfamily/Winged helix DNA-binding domain"/>
    <property type="match status" value="1"/>
</dbReference>
<protein>
    <recommendedName>
        <fullName evidence="3">CRP-like protein Clp</fullName>
    </recommendedName>
    <alternativeName>
        <fullName evidence="12">Catabolite activation-like protein</fullName>
    </alternativeName>
</protein>
<dbReference type="Gene3D" id="2.60.120.10">
    <property type="entry name" value="Jelly Rolls"/>
    <property type="match status" value="1"/>
</dbReference>
<keyword evidence="5" id="KW-0021">Allosteric enzyme</keyword>
<evidence type="ECO:0000256" key="8">
    <source>
        <dbReference type="ARBA" id="ARBA00023026"/>
    </source>
</evidence>
<dbReference type="GO" id="GO:0005829">
    <property type="term" value="C:cytosol"/>
    <property type="evidence" value="ECO:0007669"/>
    <property type="project" value="TreeGrafter"/>
</dbReference>
<gene>
    <name evidence="16" type="ORF">CNR27_07175</name>
</gene>
<dbReference type="Proteomes" id="UP000218968">
    <property type="component" value="Chromosome"/>
</dbReference>
<dbReference type="SUPFAM" id="SSF51206">
    <property type="entry name" value="cAMP-binding domain-like"/>
    <property type="match status" value="1"/>
</dbReference>
<evidence type="ECO:0000256" key="3">
    <source>
        <dbReference type="ARBA" id="ARBA00020769"/>
    </source>
</evidence>
<evidence type="ECO:0000256" key="5">
    <source>
        <dbReference type="ARBA" id="ARBA00022533"/>
    </source>
</evidence>
<proteinExistence type="predicted"/>
<evidence type="ECO:0000256" key="10">
    <source>
        <dbReference type="ARBA" id="ARBA00023159"/>
    </source>
</evidence>
<dbReference type="Pfam" id="PF00027">
    <property type="entry name" value="cNMP_binding"/>
    <property type="match status" value="1"/>
</dbReference>
<dbReference type="CDD" id="cd00092">
    <property type="entry name" value="HTH_CRP"/>
    <property type="match status" value="1"/>
</dbReference>
<dbReference type="EMBL" id="CP023406">
    <property type="protein sequence ID" value="ATD68758.1"/>
    <property type="molecule type" value="Genomic_DNA"/>
</dbReference>
<evidence type="ECO:0000256" key="4">
    <source>
        <dbReference type="ARBA" id="ARBA00022491"/>
    </source>
</evidence>
<dbReference type="CDD" id="cd00038">
    <property type="entry name" value="CAP_ED"/>
    <property type="match status" value="1"/>
</dbReference>
<evidence type="ECO:0000259" key="14">
    <source>
        <dbReference type="PROSITE" id="PS50042"/>
    </source>
</evidence>
<dbReference type="OrthoDB" id="7643467at2"/>
<evidence type="ECO:0000256" key="6">
    <source>
        <dbReference type="ARBA" id="ARBA00022636"/>
    </source>
</evidence>
<dbReference type="InterPro" id="IPR018490">
    <property type="entry name" value="cNMP-bd_dom_sf"/>
</dbReference>
<evidence type="ECO:0000256" key="2">
    <source>
        <dbReference type="ARBA" id="ARBA00011738"/>
    </source>
</evidence>
<feature type="domain" description="Cyclic nucleotide-binding" evidence="14">
    <location>
        <begin position="43"/>
        <end position="112"/>
    </location>
</feature>
<feature type="region of interest" description="Disordered" evidence="13">
    <location>
        <begin position="1"/>
        <end position="27"/>
    </location>
</feature>
<accession>A0A290XIC7</accession>
<dbReference type="InterPro" id="IPR014710">
    <property type="entry name" value="RmlC-like_jellyroll"/>
</dbReference>
<evidence type="ECO:0000256" key="9">
    <source>
        <dbReference type="ARBA" id="ARBA00023125"/>
    </source>
</evidence>
<name>A0A290XIC7_9GAMM</name>
<keyword evidence="17" id="KW-1185">Reference proteome</keyword>
<evidence type="ECO:0000256" key="13">
    <source>
        <dbReference type="SAM" id="MobiDB-lite"/>
    </source>
</evidence>
<evidence type="ECO:0000256" key="7">
    <source>
        <dbReference type="ARBA" id="ARBA00023015"/>
    </source>
</evidence>
<dbReference type="Pfam" id="PF13545">
    <property type="entry name" value="HTH_Crp_2"/>
    <property type="match status" value="1"/>
</dbReference>
<dbReference type="PROSITE" id="PS51063">
    <property type="entry name" value="HTH_CRP_2"/>
    <property type="match status" value="1"/>
</dbReference>
<dbReference type="PROSITE" id="PS50042">
    <property type="entry name" value="CNMP_BINDING_3"/>
    <property type="match status" value="1"/>
</dbReference>
<evidence type="ECO:0000259" key="15">
    <source>
        <dbReference type="PROSITE" id="PS51063"/>
    </source>
</evidence>
<keyword evidence="8" id="KW-0843">Virulence</keyword>
<dbReference type="SMART" id="SM00419">
    <property type="entry name" value="HTH_CRP"/>
    <property type="match status" value="1"/>
</dbReference>
<dbReference type="InterPro" id="IPR000595">
    <property type="entry name" value="cNMP-bd_dom"/>
</dbReference>
<dbReference type="FunFam" id="1.10.10.10:FF:000028">
    <property type="entry name" value="Fumarate/nitrate reduction transcriptional regulator Fnr"/>
    <property type="match status" value="1"/>
</dbReference>
<dbReference type="GO" id="GO:0003824">
    <property type="term" value="F:catalytic activity"/>
    <property type="evidence" value="ECO:0007669"/>
    <property type="project" value="UniProtKB-KW"/>
</dbReference>
<evidence type="ECO:0000313" key="16">
    <source>
        <dbReference type="EMBL" id="ATD68758.1"/>
    </source>
</evidence>
<evidence type="ECO:0000256" key="11">
    <source>
        <dbReference type="ARBA" id="ARBA00023163"/>
    </source>
</evidence>
<dbReference type="InterPro" id="IPR012318">
    <property type="entry name" value="HTH_CRP"/>
</dbReference>
<keyword evidence="6" id="KW-0973">c-di-GMP</keyword>
<keyword evidence="10" id="KW-0010">Activator</keyword>
<dbReference type="PRINTS" id="PR00034">
    <property type="entry name" value="HTHCRP"/>
</dbReference>
<keyword evidence="9" id="KW-0238">DNA-binding</keyword>
<keyword evidence="4" id="KW-0678">Repressor</keyword>
<evidence type="ECO:0000256" key="1">
    <source>
        <dbReference type="ARBA" id="ARBA00004496"/>
    </source>
</evidence>
<dbReference type="AlphaFoldDB" id="A0A290XIC7"/>
<comment type="subcellular location">
    <subcellularLocation>
        <location evidence="1">Cytoplasm</location>
    </subcellularLocation>
</comment>
<evidence type="ECO:0000256" key="12">
    <source>
        <dbReference type="ARBA" id="ARBA00031697"/>
    </source>
</evidence>
<dbReference type="SUPFAM" id="SSF46785">
    <property type="entry name" value="Winged helix' DNA-binding domain"/>
    <property type="match status" value="1"/>
</dbReference>
<feature type="domain" description="HTH crp-type" evidence="15">
    <location>
        <begin position="174"/>
        <end position="248"/>
    </location>
</feature>
<dbReference type="GO" id="GO:0003700">
    <property type="term" value="F:DNA-binding transcription factor activity"/>
    <property type="evidence" value="ECO:0007669"/>
    <property type="project" value="TreeGrafter"/>
</dbReference>
<comment type="subunit">
    <text evidence="2">Homodimer.</text>
</comment>
<dbReference type="SMART" id="SM00100">
    <property type="entry name" value="cNMP"/>
    <property type="match status" value="1"/>
</dbReference>
<keyword evidence="7" id="KW-0805">Transcription regulation</keyword>
<keyword evidence="11" id="KW-0804">Transcription</keyword>